<proteinExistence type="predicted"/>
<reference evidence="1 2" key="1">
    <citation type="submission" date="2018-11" db="EMBL/GenBank/DDBJ databases">
        <authorList>
            <consortium name="Pathogen Informatics"/>
        </authorList>
    </citation>
    <scope>NUCLEOTIDE SEQUENCE [LARGE SCALE GENOMIC DNA]</scope>
    <source>
        <strain evidence="1 2">Zambia</strain>
    </source>
</reference>
<name>A0A183LPJ7_9TREM</name>
<dbReference type="AlphaFoldDB" id="A0A183LPJ7"/>
<keyword evidence="2" id="KW-1185">Reference proteome</keyword>
<organism evidence="1 2">
    <name type="scientific">Schistosoma margrebowiei</name>
    <dbReference type="NCBI Taxonomy" id="48269"/>
    <lineage>
        <taxon>Eukaryota</taxon>
        <taxon>Metazoa</taxon>
        <taxon>Spiralia</taxon>
        <taxon>Lophotrochozoa</taxon>
        <taxon>Platyhelminthes</taxon>
        <taxon>Trematoda</taxon>
        <taxon>Digenea</taxon>
        <taxon>Strigeidida</taxon>
        <taxon>Schistosomatoidea</taxon>
        <taxon>Schistosomatidae</taxon>
        <taxon>Schistosoma</taxon>
    </lineage>
</organism>
<evidence type="ECO:0000313" key="2">
    <source>
        <dbReference type="Proteomes" id="UP000277204"/>
    </source>
</evidence>
<accession>A0A183LPJ7</accession>
<dbReference type="EMBL" id="UZAI01002017">
    <property type="protein sequence ID" value="VDO67495.1"/>
    <property type="molecule type" value="Genomic_DNA"/>
</dbReference>
<evidence type="ECO:0000313" key="1">
    <source>
        <dbReference type="EMBL" id="VDO67495.1"/>
    </source>
</evidence>
<sequence length="110" mass="13144">MPKEEWKTKERITLINGGRHGKNEQRFDRTEKEGREQRIQISACLMIHFDDFHNVLSTSKGFSSFALQLEADLFSYTEEIRKKRWKWIGSTLRESPNCITRHFLIWNAQD</sequence>
<dbReference type="Proteomes" id="UP000277204">
    <property type="component" value="Unassembled WGS sequence"/>
</dbReference>
<protein>
    <submittedName>
        <fullName evidence="1">Uncharacterized protein</fullName>
    </submittedName>
</protein>
<gene>
    <name evidence="1" type="ORF">SMRZ_LOCUS5722</name>
</gene>